<evidence type="ECO:0000256" key="1">
    <source>
        <dbReference type="ARBA" id="ARBA00004167"/>
    </source>
</evidence>
<dbReference type="EMBL" id="CXST01000001">
    <property type="protein sequence ID" value="CTQ42577.1"/>
    <property type="molecule type" value="Genomic_DNA"/>
</dbReference>
<evidence type="ECO:0000256" key="5">
    <source>
        <dbReference type="ARBA" id="ARBA00038105"/>
    </source>
</evidence>
<sequence>MIYLIIGLILLTALLTLGNKFVNANPANLARGLRLFGGAFLMVLALVFALTGRFVFAIPLFGLGLSVLGMSGLNWLSSGYKPQKTSGQRSRVRTAMVEMELDHDSGHMTGIVLAGTYQGRELDQLTETDLEAFWQETAQDGQSQKLVEAYLDRRLAGWREHFQANGAERQGSAASSGPMTDEEAYQILGLTPDAGDAEIRAAHRRLMMRVHPDQGGSGFLAAKINEAKDTLLRRH</sequence>
<dbReference type="STRING" id="187304.B0E33_25100"/>
<dbReference type="Proteomes" id="UP000048926">
    <property type="component" value="Unassembled WGS sequence"/>
</dbReference>
<proteinExistence type="inferred from homology"/>
<gene>
    <name evidence="8" type="ORF">LAL4801_01008</name>
</gene>
<accession>A0A0M6XYT4</accession>
<name>A0A0M6XYT4_9HYPH</name>
<evidence type="ECO:0000256" key="3">
    <source>
        <dbReference type="ARBA" id="ARBA00022989"/>
    </source>
</evidence>
<dbReference type="InterPro" id="IPR001623">
    <property type="entry name" value="DnaJ_domain"/>
</dbReference>
<evidence type="ECO:0000256" key="4">
    <source>
        <dbReference type="ARBA" id="ARBA00023136"/>
    </source>
</evidence>
<dbReference type="Pfam" id="PF00226">
    <property type="entry name" value="DnaJ"/>
    <property type="match status" value="1"/>
</dbReference>
<dbReference type="RefSeq" id="WP_055654612.1">
    <property type="nucleotide sequence ID" value="NZ_CP045622.1"/>
</dbReference>
<dbReference type="AlphaFoldDB" id="A0A0M6XYT4"/>
<dbReference type="OrthoDB" id="9811070at2"/>
<feature type="domain" description="J" evidence="7">
    <location>
        <begin position="183"/>
        <end position="235"/>
    </location>
</feature>
<dbReference type="FunFam" id="1.10.287.110:FF:000001">
    <property type="entry name" value="Import inner membrane translocase subunit tim14"/>
    <property type="match status" value="1"/>
</dbReference>
<evidence type="ECO:0000256" key="6">
    <source>
        <dbReference type="SAM" id="Phobius"/>
    </source>
</evidence>
<evidence type="ECO:0000256" key="2">
    <source>
        <dbReference type="ARBA" id="ARBA00022692"/>
    </source>
</evidence>
<feature type="transmembrane region" description="Helical" evidence="6">
    <location>
        <begin position="40"/>
        <end position="68"/>
    </location>
</feature>
<dbReference type="CDD" id="cd06257">
    <property type="entry name" value="DnaJ"/>
    <property type="match status" value="1"/>
</dbReference>
<dbReference type="GO" id="GO:0016020">
    <property type="term" value="C:membrane"/>
    <property type="evidence" value="ECO:0007669"/>
    <property type="project" value="UniProtKB-SubCell"/>
</dbReference>
<keyword evidence="4 6" id="KW-0472">Membrane</keyword>
<protein>
    <submittedName>
        <fullName evidence="8">Dna-J like membrane chaperone protein</fullName>
    </submittedName>
</protein>
<keyword evidence="9" id="KW-1185">Reference proteome</keyword>
<evidence type="ECO:0000259" key="7">
    <source>
        <dbReference type="PROSITE" id="PS50076"/>
    </source>
</evidence>
<reference evidence="9" key="1">
    <citation type="submission" date="2015-07" db="EMBL/GenBank/DDBJ databases">
        <authorList>
            <person name="Rodrigo-Torres Lidia"/>
            <person name="Arahal R.David."/>
        </authorList>
    </citation>
    <scope>NUCLEOTIDE SEQUENCE [LARGE SCALE GENOMIC DNA]</scope>
    <source>
        <strain evidence="9">CECT 4801</strain>
    </source>
</reference>
<dbReference type="PANTHER" id="PTHR12763">
    <property type="match status" value="1"/>
</dbReference>
<evidence type="ECO:0000313" key="8">
    <source>
        <dbReference type="EMBL" id="CTQ42577.1"/>
    </source>
</evidence>
<dbReference type="InterPro" id="IPR036869">
    <property type="entry name" value="J_dom_sf"/>
</dbReference>
<comment type="subcellular location">
    <subcellularLocation>
        <location evidence="1">Membrane</location>
        <topology evidence="1">Single-pass membrane protein</topology>
    </subcellularLocation>
</comment>
<keyword evidence="2 6" id="KW-0812">Transmembrane</keyword>
<keyword evidence="3 6" id="KW-1133">Transmembrane helix</keyword>
<evidence type="ECO:0000313" key="9">
    <source>
        <dbReference type="Proteomes" id="UP000048926"/>
    </source>
</evidence>
<dbReference type="PANTHER" id="PTHR12763:SF28">
    <property type="entry name" value="GEO10507P1-RELATED"/>
    <property type="match status" value="1"/>
</dbReference>
<dbReference type="SMART" id="SM00271">
    <property type="entry name" value="DnaJ"/>
    <property type="match status" value="1"/>
</dbReference>
<dbReference type="PROSITE" id="PS50076">
    <property type="entry name" value="DNAJ_2"/>
    <property type="match status" value="1"/>
</dbReference>
<dbReference type="Gene3D" id="1.10.287.110">
    <property type="entry name" value="DnaJ domain"/>
    <property type="match status" value="1"/>
</dbReference>
<dbReference type="SUPFAM" id="SSF46565">
    <property type="entry name" value="Chaperone J-domain"/>
    <property type="match status" value="1"/>
</dbReference>
<comment type="similarity">
    <text evidence="5">Belongs to the TIM14 family.</text>
</comment>
<organism evidence="8 9">
    <name type="scientific">Roseibium aggregatum</name>
    <dbReference type="NCBI Taxonomy" id="187304"/>
    <lineage>
        <taxon>Bacteria</taxon>
        <taxon>Pseudomonadati</taxon>
        <taxon>Pseudomonadota</taxon>
        <taxon>Alphaproteobacteria</taxon>
        <taxon>Hyphomicrobiales</taxon>
        <taxon>Stappiaceae</taxon>
        <taxon>Roseibium</taxon>
    </lineage>
</organism>